<dbReference type="EMBL" id="VTEG01000001">
    <property type="protein sequence ID" value="TYS01348.1"/>
    <property type="molecule type" value="Genomic_DNA"/>
</dbReference>
<protein>
    <submittedName>
        <fullName evidence="2">DUF2975 domain-containing protein</fullName>
    </submittedName>
</protein>
<keyword evidence="1" id="KW-0472">Membrane</keyword>
<comment type="caution">
    <text evidence="2">The sequence shown here is derived from an EMBL/GenBank/DDBJ whole genome shotgun (WGS) entry which is preliminary data.</text>
</comment>
<feature type="transmembrane region" description="Helical" evidence="1">
    <location>
        <begin position="43"/>
        <end position="63"/>
    </location>
</feature>
<sequence>MKRETLFLKAALFFIGIPVLALCIFALPVMVKWGLESNSEWSWVLYGIVILMYGSAVPFYFALFQAFKLLQYIDGNKAFSELSVMALKKIKLCAASISVLYIAGLPLFYIFAEIDDAPGVILIGLIIVFASTVIGVFAAVLQKLLKNAIDIKSENDLTV</sequence>
<evidence type="ECO:0000313" key="2">
    <source>
        <dbReference type="EMBL" id="TYS01348.1"/>
    </source>
</evidence>
<evidence type="ECO:0000256" key="1">
    <source>
        <dbReference type="SAM" id="Phobius"/>
    </source>
</evidence>
<feature type="transmembrane region" description="Helical" evidence="1">
    <location>
        <begin position="92"/>
        <end position="112"/>
    </location>
</feature>
<name>A0A5D4MIF1_9BACI</name>
<evidence type="ECO:0000313" key="3">
    <source>
        <dbReference type="Proteomes" id="UP000325182"/>
    </source>
</evidence>
<reference evidence="2 3" key="1">
    <citation type="submission" date="2019-08" db="EMBL/GenBank/DDBJ databases">
        <title>Bacillus genomes from the desert of Cuatro Cienegas, Coahuila.</title>
        <authorList>
            <person name="Olmedo-Alvarez G."/>
        </authorList>
    </citation>
    <scope>NUCLEOTIDE SEQUENCE [LARGE SCALE GENOMIC DNA]</scope>
    <source>
        <strain evidence="2 3">CH128b_4D</strain>
    </source>
</reference>
<proteinExistence type="predicted"/>
<accession>A0A5D4MIF1</accession>
<feature type="transmembrane region" description="Helical" evidence="1">
    <location>
        <begin position="12"/>
        <end position="31"/>
    </location>
</feature>
<feature type="transmembrane region" description="Helical" evidence="1">
    <location>
        <begin position="118"/>
        <end position="141"/>
    </location>
</feature>
<dbReference type="RefSeq" id="WP_148952706.1">
    <property type="nucleotide sequence ID" value="NZ_VTEG01000001.1"/>
</dbReference>
<keyword evidence="1" id="KW-1133">Transmembrane helix</keyword>
<keyword evidence="1" id="KW-0812">Transmembrane</keyword>
<dbReference type="AlphaFoldDB" id="A0A5D4MIF1"/>
<gene>
    <name evidence="2" type="ORF">FZC84_01425</name>
</gene>
<dbReference type="Proteomes" id="UP000325182">
    <property type="component" value="Unassembled WGS sequence"/>
</dbReference>
<dbReference type="InterPro" id="IPR021354">
    <property type="entry name" value="DUF2975"/>
</dbReference>
<dbReference type="Pfam" id="PF11188">
    <property type="entry name" value="DUF2975"/>
    <property type="match status" value="1"/>
</dbReference>
<organism evidence="2 3">
    <name type="scientific">Rossellomorea vietnamensis</name>
    <dbReference type="NCBI Taxonomy" id="218284"/>
    <lineage>
        <taxon>Bacteria</taxon>
        <taxon>Bacillati</taxon>
        <taxon>Bacillota</taxon>
        <taxon>Bacilli</taxon>
        <taxon>Bacillales</taxon>
        <taxon>Bacillaceae</taxon>
        <taxon>Rossellomorea</taxon>
    </lineage>
</organism>